<feature type="compositionally biased region" description="Basic and acidic residues" evidence="1">
    <location>
        <begin position="126"/>
        <end position="187"/>
    </location>
</feature>
<accession>A0A1H6Q0G5</accession>
<organism evidence="2 3">
    <name type="scientific">Sharpea azabuensis</name>
    <dbReference type="NCBI Taxonomy" id="322505"/>
    <lineage>
        <taxon>Bacteria</taxon>
        <taxon>Bacillati</taxon>
        <taxon>Bacillota</taxon>
        <taxon>Erysipelotrichia</taxon>
        <taxon>Erysipelotrichales</taxon>
        <taxon>Coprobacillaceae</taxon>
        <taxon>Sharpea</taxon>
    </lineage>
</organism>
<evidence type="ECO:0000313" key="2">
    <source>
        <dbReference type="EMBL" id="SEI37361.1"/>
    </source>
</evidence>
<dbReference type="GeneID" id="54119228"/>
<protein>
    <submittedName>
        <fullName evidence="2">Uncharacterized protein</fullName>
    </submittedName>
</protein>
<name>A0A1H6Q0G5_9FIRM</name>
<sequence>MGWRSWLFGEDDDDVVEEKHDIVDPMVEERLKEKFSSPLIYDDFDEKQEEVKKEKKKEVKSANVAKPVTTKSEPYIMHDIISPIYGVQQQKPVKKTVSKAPSKKKVIKKSDELVQVMSPFFGPANEEDKKKTKFSEKIKETIHKEETIEKKPQEEAAETKTSEPPVVEKQEEVKQEEIKKEKAPEKKAAREIDSAQVIDSVENRLRNIASLTEQSDDDLKIVEERTGKFKLDFKKKDDSLIDEIDDNMSLDELMNLYEKKFKD</sequence>
<dbReference type="EMBL" id="FNYK01000001">
    <property type="protein sequence ID" value="SEI37361.1"/>
    <property type="molecule type" value="Genomic_DNA"/>
</dbReference>
<reference evidence="3" key="1">
    <citation type="submission" date="2016-10" db="EMBL/GenBank/DDBJ databases">
        <authorList>
            <person name="Varghese N."/>
        </authorList>
    </citation>
    <scope>NUCLEOTIDE SEQUENCE [LARGE SCALE GENOMIC DNA]</scope>
    <source>
        <strain evidence="3">DSM 20406</strain>
    </source>
</reference>
<gene>
    <name evidence="2" type="ORF">SAMN04487834_100146</name>
</gene>
<dbReference type="eggNOG" id="ENOG5031MAH">
    <property type="taxonomic scope" value="Bacteria"/>
</dbReference>
<evidence type="ECO:0000313" key="3">
    <source>
        <dbReference type="Proteomes" id="UP000183028"/>
    </source>
</evidence>
<dbReference type="AlphaFoldDB" id="A0A1H6Q0G5"/>
<feature type="region of interest" description="Disordered" evidence="1">
    <location>
        <begin position="122"/>
        <end position="187"/>
    </location>
</feature>
<dbReference type="STRING" id="322505.SAMN04487836_10182"/>
<dbReference type="Proteomes" id="UP000183028">
    <property type="component" value="Unassembled WGS sequence"/>
</dbReference>
<dbReference type="OrthoDB" id="1644630at2"/>
<keyword evidence="3" id="KW-1185">Reference proteome</keyword>
<evidence type="ECO:0000256" key="1">
    <source>
        <dbReference type="SAM" id="MobiDB-lite"/>
    </source>
</evidence>
<proteinExistence type="predicted"/>
<dbReference type="RefSeq" id="WP_033161817.1">
    <property type="nucleotide sequence ID" value="NZ_CACVPP010000004.1"/>
</dbReference>